<dbReference type="PANTHER" id="PTHR30589">
    <property type="entry name" value="PROLIPOPROTEIN DIACYLGLYCERYL TRANSFERASE"/>
    <property type="match status" value="1"/>
</dbReference>
<feature type="transmembrane region" description="Helical" evidence="7">
    <location>
        <begin position="225"/>
        <end position="245"/>
    </location>
</feature>
<reference evidence="8 9" key="1">
    <citation type="submission" date="2019-07" db="EMBL/GenBank/DDBJ databases">
        <title>Draft genome for Aliikangiella sp. M105.</title>
        <authorList>
            <person name="Wang G."/>
        </authorList>
    </citation>
    <scope>NUCLEOTIDE SEQUENCE [LARGE SCALE GENOMIC DNA]</scope>
    <source>
        <strain evidence="8 9">M105</strain>
    </source>
</reference>
<evidence type="ECO:0000256" key="7">
    <source>
        <dbReference type="SAM" id="Phobius"/>
    </source>
</evidence>
<feature type="transmembrane region" description="Helical" evidence="7">
    <location>
        <begin position="193"/>
        <end position="213"/>
    </location>
</feature>
<dbReference type="GO" id="GO:0008961">
    <property type="term" value="F:phosphatidylglycerol-prolipoprotein diacylglyceryl transferase activity"/>
    <property type="evidence" value="ECO:0007669"/>
    <property type="project" value="InterPro"/>
</dbReference>
<dbReference type="GO" id="GO:0042158">
    <property type="term" value="P:lipoprotein biosynthetic process"/>
    <property type="evidence" value="ECO:0007669"/>
    <property type="project" value="InterPro"/>
</dbReference>
<keyword evidence="2" id="KW-1003">Cell membrane</keyword>
<dbReference type="GO" id="GO:0005886">
    <property type="term" value="C:plasma membrane"/>
    <property type="evidence" value="ECO:0007669"/>
    <property type="project" value="InterPro"/>
</dbReference>
<dbReference type="AlphaFoldDB" id="A0A545UEL3"/>
<name>A0A545UEL3_9GAMM</name>
<evidence type="ECO:0000313" key="8">
    <source>
        <dbReference type="EMBL" id="TQV87875.1"/>
    </source>
</evidence>
<evidence type="ECO:0000256" key="2">
    <source>
        <dbReference type="ARBA" id="ARBA00022475"/>
    </source>
</evidence>
<evidence type="ECO:0000256" key="1">
    <source>
        <dbReference type="ARBA" id="ARBA00007150"/>
    </source>
</evidence>
<comment type="similarity">
    <text evidence="1">Belongs to the Lgt family.</text>
</comment>
<keyword evidence="4 7" id="KW-0812">Transmembrane</keyword>
<comment type="caution">
    <text evidence="8">The sequence shown here is derived from an EMBL/GenBank/DDBJ whole genome shotgun (WGS) entry which is preliminary data.</text>
</comment>
<keyword evidence="9" id="KW-1185">Reference proteome</keyword>
<feature type="transmembrane region" description="Helical" evidence="7">
    <location>
        <begin position="47"/>
        <end position="66"/>
    </location>
</feature>
<feature type="transmembrane region" description="Helical" evidence="7">
    <location>
        <begin position="86"/>
        <end position="105"/>
    </location>
</feature>
<dbReference type="RefSeq" id="WP_142893536.1">
    <property type="nucleotide sequence ID" value="NZ_ML660163.1"/>
</dbReference>
<evidence type="ECO:0000256" key="4">
    <source>
        <dbReference type="ARBA" id="ARBA00022692"/>
    </source>
</evidence>
<keyword evidence="3 8" id="KW-0808">Transferase</keyword>
<dbReference type="OrthoDB" id="871140at2"/>
<dbReference type="Proteomes" id="UP000315439">
    <property type="component" value="Unassembled WGS sequence"/>
</dbReference>
<dbReference type="EMBL" id="VIKS01000006">
    <property type="protein sequence ID" value="TQV87875.1"/>
    <property type="molecule type" value="Genomic_DNA"/>
</dbReference>
<organism evidence="8 9">
    <name type="scientific">Aliikangiella coralliicola</name>
    <dbReference type="NCBI Taxonomy" id="2592383"/>
    <lineage>
        <taxon>Bacteria</taxon>
        <taxon>Pseudomonadati</taxon>
        <taxon>Pseudomonadota</taxon>
        <taxon>Gammaproteobacteria</taxon>
        <taxon>Oceanospirillales</taxon>
        <taxon>Pleioneaceae</taxon>
        <taxon>Aliikangiella</taxon>
    </lineage>
</organism>
<evidence type="ECO:0000256" key="6">
    <source>
        <dbReference type="ARBA" id="ARBA00023136"/>
    </source>
</evidence>
<keyword evidence="8" id="KW-0449">Lipoprotein</keyword>
<accession>A0A545UEL3</accession>
<keyword evidence="5 7" id="KW-1133">Transmembrane helix</keyword>
<feature type="transmembrane region" description="Helical" evidence="7">
    <location>
        <begin position="6"/>
        <end position="26"/>
    </location>
</feature>
<keyword evidence="6 7" id="KW-0472">Membrane</keyword>
<proteinExistence type="inferred from homology"/>
<evidence type="ECO:0000313" key="9">
    <source>
        <dbReference type="Proteomes" id="UP000315439"/>
    </source>
</evidence>
<protein>
    <submittedName>
        <fullName evidence="8">Prolipoprotein diacylglyceryl transferase</fullName>
    </submittedName>
</protein>
<dbReference type="PANTHER" id="PTHR30589:SF0">
    <property type="entry name" value="PHOSPHATIDYLGLYCEROL--PROLIPOPROTEIN DIACYLGLYCERYL TRANSFERASE"/>
    <property type="match status" value="1"/>
</dbReference>
<dbReference type="Pfam" id="PF01790">
    <property type="entry name" value="LGT"/>
    <property type="match status" value="1"/>
</dbReference>
<evidence type="ECO:0000256" key="3">
    <source>
        <dbReference type="ARBA" id="ARBA00022679"/>
    </source>
</evidence>
<evidence type="ECO:0000256" key="5">
    <source>
        <dbReference type="ARBA" id="ARBA00022989"/>
    </source>
</evidence>
<dbReference type="InterPro" id="IPR001640">
    <property type="entry name" value="Lgt"/>
</dbReference>
<sequence length="253" mass="27891">MYPYLYQSNTLTIGTYGVMLALAYLIGRHMYIVRINEVSKRPINTEILIISLLIFGVIGAKLMFMVKNPHEADFSDWSSLLSGSGFSSQGAIVAAILVTVLFSQLSKIKLSLLLDAAAPAAAFAYAIARIGCFLAGDDCYGVKSELPWAMSFPHGVAATNDKVHPVPLYEALYSLVIWYSLKKYQLKKPKPYFVFFTLLLTWGVCRFLVEFISTNPVKVLGMSGSQFGALLMLLSACTFFAVSYFQTGKKKPG</sequence>
<gene>
    <name evidence="8" type="ORF">FLL46_10880</name>
</gene>